<evidence type="ECO:0000313" key="3">
    <source>
        <dbReference type="EMBL" id="KXO99503.1"/>
    </source>
</evidence>
<keyword evidence="4" id="KW-1185">Reference proteome</keyword>
<dbReference type="EMBL" id="LSRE01000009">
    <property type="protein sequence ID" value="KXO99503.1"/>
    <property type="molecule type" value="Genomic_DNA"/>
</dbReference>
<dbReference type="RefSeq" id="WP_068744378.1">
    <property type="nucleotide sequence ID" value="NZ_LSRE01000009.1"/>
</dbReference>
<reference evidence="3 4" key="1">
    <citation type="submission" date="2016-02" db="EMBL/GenBank/DDBJ databases">
        <authorList>
            <person name="Teng J.L."/>
            <person name="Tang Y."/>
            <person name="Huang Y."/>
            <person name="Guo F."/>
            <person name="Wei W."/>
            <person name="Chen J.H."/>
            <person name="Wong S.Y."/>
            <person name="Lau S.K."/>
            <person name="Woo P.C."/>
        </authorList>
    </citation>
    <scope>NUCLEOTIDE SEQUENCE [LARGE SCALE GENOMIC DNA]</scope>
    <source>
        <strain evidence="3 4">JCM 13375</strain>
    </source>
</reference>
<feature type="domain" description="DUF1023" evidence="2">
    <location>
        <begin position="173"/>
        <end position="336"/>
    </location>
</feature>
<organism evidence="3 4">
    <name type="scientific">Tsukamurella pseudospumae</name>
    <dbReference type="NCBI Taxonomy" id="239498"/>
    <lineage>
        <taxon>Bacteria</taxon>
        <taxon>Bacillati</taxon>
        <taxon>Actinomycetota</taxon>
        <taxon>Actinomycetes</taxon>
        <taxon>Mycobacteriales</taxon>
        <taxon>Tsukamurellaceae</taxon>
        <taxon>Tsukamurella</taxon>
    </lineage>
</organism>
<dbReference type="InterPro" id="IPR010427">
    <property type="entry name" value="DUF1023"/>
</dbReference>
<sequence>MVVIGETAWRGTAADAYAGWAAREGGALRELAVAIELAEREIHAGGGGLAERLAAIDLPAAPALDGADAARSPESEGGERWGPGRAEIDQVALGAPSLPVPRPGRPRSAARRDEENRARLAADLRALRGKRRSRAERAELEMLERLSARLAELDRTGRTVQLFDYDPTAFGGDGIAVVAIGDLDTAQNVGVVVPGMGTTAASIGDVSANAVHLYDAAARADPARSTATVAWIGYDAPSGRASPFEVRNRAAARQGAFRLQDDLRDIAALRAVADARVVVFGHSYGSTTTALAGADGALAGTVDAMVLVGSPGVGSVGSTAELGVPVFVARHPDDPVPLIGRTDGVLGSVRRLLGVEVGLGADPSAPSFGATPLPVDGARGFGLAAHSGYFAEGSRSLDAFAAVLTGGSDRAR</sequence>
<protein>
    <recommendedName>
        <fullName evidence="2">DUF1023 domain-containing protein</fullName>
    </recommendedName>
</protein>
<dbReference type="SUPFAM" id="SSF53474">
    <property type="entry name" value="alpha/beta-Hydrolases"/>
    <property type="match status" value="1"/>
</dbReference>
<evidence type="ECO:0000259" key="2">
    <source>
        <dbReference type="Pfam" id="PF06259"/>
    </source>
</evidence>
<proteinExistence type="predicted"/>
<gene>
    <name evidence="3" type="ORF">AXK61_16855</name>
</gene>
<name>A0A137ZMW2_9ACTN</name>
<dbReference type="Pfam" id="PF06259">
    <property type="entry name" value="Abhydrolase_8"/>
    <property type="match status" value="1"/>
</dbReference>
<dbReference type="Proteomes" id="UP000070409">
    <property type="component" value="Unassembled WGS sequence"/>
</dbReference>
<feature type="region of interest" description="Disordered" evidence="1">
    <location>
        <begin position="92"/>
        <end position="116"/>
    </location>
</feature>
<accession>A0A137ZMW2</accession>
<evidence type="ECO:0000256" key="1">
    <source>
        <dbReference type="SAM" id="MobiDB-lite"/>
    </source>
</evidence>
<dbReference type="Gene3D" id="3.40.50.1820">
    <property type="entry name" value="alpha/beta hydrolase"/>
    <property type="match status" value="1"/>
</dbReference>
<dbReference type="InterPro" id="IPR029058">
    <property type="entry name" value="AB_hydrolase_fold"/>
</dbReference>
<comment type="caution">
    <text evidence="3">The sequence shown here is derived from an EMBL/GenBank/DDBJ whole genome shotgun (WGS) entry which is preliminary data.</text>
</comment>
<evidence type="ECO:0000313" key="4">
    <source>
        <dbReference type="Proteomes" id="UP000070409"/>
    </source>
</evidence>